<feature type="transmembrane region" description="Helical" evidence="9">
    <location>
        <begin position="457"/>
        <end position="478"/>
    </location>
</feature>
<comment type="function">
    <text evidence="1">Component of the biogenesis of lysosome-related organelles complex-1 (BLOC-1), a complex that is involved in endosomal cargo sorting.</text>
</comment>
<evidence type="ECO:0000256" key="5">
    <source>
        <dbReference type="ARBA" id="ARBA00022490"/>
    </source>
</evidence>
<evidence type="ECO:0000313" key="11">
    <source>
        <dbReference type="Proteomes" id="UP000014480"/>
    </source>
</evidence>
<feature type="transmembrane region" description="Helical" evidence="9">
    <location>
        <begin position="628"/>
        <end position="647"/>
    </location>
</feature>
<dbReference type="InterPro" id="IPR034455">
    <property type="entry name" value="CNL1"/>
</dbReference>
<sequence length="679" mass="74388">MSTTHTNAVPDSQLGLSYEEIQLLRQGQAALGQGTGGGAGSSSSRAASRASSQGLLLLDTTSLAALGRYFDRVMNNIEQQIVYLSEQSQMFTMAQFDRAGNLIEGADAEIQRYHELLRQLDELELDFDRITHIKEIVRGYRARVEEMERELERSSTSSSSRHREAESCFCSIHQACNNGIYLTAFEMNCTYMDDVTDPDIMGFGVLLAFVFPVMLSHVIIVVAYVTESIHPDQYAQLDRLVVKWSKKHFSRDNSVTVWMRRRAMITDDSGTKCLQLLLGLSDQLLVASIGVFVAVYSQIRDMSLFSFRVGTNLAFLSYGTHMDCLVALAPYFQNHKKQAAVRVALMALLVLLIVTSELLSYITNDNYGNERAACAISASRANLPLVMCAWVAVSYWIVVSFYQTSTHLTVSQSELSPAYVLILKIATFFRRGASARENLLACDIDIAPLFEAKFGQILPLTLLFVFVLSVIEASGGALDPQSNVQATKGAVAPRAGQDTVSGVIEPDTPSGTSAITTRATGFEDARSAGNSGDPQVGGAVRRTASVVDPNNMLPPNRSPTSRREAGLAPHPTIDEERDDGDKTDQDWTFLVKIAYEKAPGLASLLVAVSVGLMVTYVVILWFYYYEGIIAVGLTLAVFDLVRMASGLHQFLKVSMVKEAGETNGRVRGTEMGDVTPRSS</sequence>
<keyword evidence="9" id="KW-0472">Membrane</keyword>
<dbReference type="STRING" id="1213857.A0A484FSW4"/>
<evidence type="ECO:0000256" key="8">
    <source>
        <dbReference type="SAM" id="MobiDB-lite"/>
    </source>
</evidence>
<dbReference type="PANTHER" id="PTHR39145:SF1">
    <property type="entry name" value="BIOGENESIS OF LYSOSOME-RELATED ORGANELLES COMPLEX 1 SUBUNIT CNL1"/>
    <property type="match status" value="1"/>
</dbReference>
<feature type="region of interest" description="Disordered" evidence="8">
    <location>
        <begin position="489"/>
        <end position="515"/>
    </location>
</feature>
<name>A0A484FSW4_COLOR</name>
<feature type="region of interest" description="Disordered" evidence="8">
    <location>
        <begin position="543"/>
        <end position="582"/>
    </location>
</feature>
<organism evidence="10 11">
    <name type="scientific">Colletotrichum orbiculare (strain 104-T / ATCC 96160 / CBS 514.97 / LARS 414 / MAFF 240422)</name>
    <name type="common">Cucumber anthracnose fungus</name>
    <name type="synonym">Colletotrichum lagenarium</name>
    <dbReference type="NCBI Taxonomy" id="1213857"/>
    <lineage>
        <taxon>Eukaryota</taxon>
        <taxon>Fungi</taxon>
        <taxon>Dikarya</taxon>
        <taxon>Ascomycota</taxon>
        <taxon>Pezizomycotina</taxon>
        <taxon>Sordariomycetes</taxon>
        <taxon>Hypocreomycetidae</taxon>
        <taxon>Glomerellales</taxon>
        <taxon>Glomerellaceae</taxon>
        <taxon>Colletotrichum</taxon>
        <taxon>Colletotrichum orbiculare species complex</taxon>
    </lineage>
</organism>
<keyword evidence="9" id="KW-0812">Transmembrane</keyword>
<evidence type="ECO:0000313" key="10">
    <source>
        <dbReference type="EMBL" id="TDZ21033.1"/>
    </source>
</evidence>
<feature type="transmembrane region" description="Helical" evidence="9">
    <location>
        <begin position="200"/>
        <end position="225"/>
    </location>
</feature>
<feature type="coiled-coil region" evidence="7">
    <location>
        <begin position="103"/>
        <end position="157"/>
    </location>
</feature>
<evidence type="ECO:0000256" key="2">
    <source>
        <dbReference type="ARBA" id="ARBA00004496"/>
    </source>
</evidence>
<feature type="transmembrane region" description="Helical" evidence="9">
    <location>
        <begin position="383"/>
        <end position="402"/>
    </location>
</feature>
<evidence type="ECO:0000256" key="7">
    <source>
        <dbReference type="SAM" id="Coils"/>
    </source>
</evidence>
<proteinExistence type="inferred from homology"/>
<feature type="transmembrane region" description="Helical" evidence="9">
    <location>
        <begin position="309"/>
        <end position="333"/>
    </location>
</feature>
<keyword evidence="7" id="KW-0175">Coiled coil</keyword>
<dbReference type="GO" id="GO:0031083">
    <property type="term" value="C:BLOC-1 complex"/>
    <property type="evidence" value="ECO:0007669"/>
    <property type="project" value="InterPro"/>
</dbReference>
<evidence type="ECO:0000256" key="3">
    <source>
        <dbReference type="ARBA" id="ARBA00007289"/>
    </source>
</evidence>
<dbReference type="GO" id="GO:0005737">
    <property type="term" value="C:cytoplasm"/>
    <property type="evidence" value="ECO:0007669"/>
    <property type="project" value="UniProtKB-SubCell"/>
</dbReference>
<comment type="similarity">
    <text evidence="3">Belongs to the BLOC1S4 family.</text>
</comment>
<dbReference type="EMBL" id="AMCV02000015">
    <property type="protein sequence ID" value="TDZ21033.1"/>
    <property type="molecule type" value="Genomic_DNA"/>
</dbReference>
<gene>
    <name evidence="10" type="ORF">Cob_v005762</name>
</gene>
<feature type="transmembrane region" description="Helical" evidence="9">
    <location>
        <begin position="339"/>
        <end position="362"/>
    </location>
</feature>
<dbReference type="GO" id="GO:0007032">
    <property type="term" value="P:endosome organization"/>
    <property type="evidence" value="ECO:0007669"/>
    <property type="project" value="TreeGrafter"/>
</dbReference>
<feature type="transmembrane region" description="Helical" evidence="9">
    <location>
        <begin position="276"/>
        <end position="297"/>
    </location>
</feature>
<dbReference type="PANTHER" id="PTHR39145">
    <property type="entry name" value="BIOGENESIS OF LYSOSOME-RELATED ORGANELLES COMPLEX 1 SUBUNIT CNL1"/>
    <property type="match status" value="1"/>
</dbReference>
<evidence type="ECO:0000256" key="4">
    <source>
        <dbReference type="ARBA" id="ARBA00014971"/>
    </source>
</evidence>
<evidence type="ECO:0000256" key="6">
    <source>
        <dbReference type="ARBA" id="ARBA00029995"/>
    </source>
</evidence>
<accession>A0A484FSW4</accession>
<protein>
    <recommendedName>
        <fullName evidence="4">Biogenesis of lysosome-related organelles complex 1 subunit CNL1</fullName>
    </recommendedName>
    <alternativeName>
        <fullName evidence="6">CNO-like protein 1</fullName>
    </alternativeName>
</protein>
<reference evidence="11" key="2">
    <citation type="journal article" date="2019" name="Mol. Plant Microbe Interact.">
        <title>Genome sequence resources for four phytopathogenic fungi from the Colletotrichum orbiculare species complex.</title>
        <authorList>
            <person name="Gan P."/>
            <person name="Tsushima A."/>
            <person name="Narusaka M."/>
            <person name="Narusaka Y."/>
            <person name="Takano Y."/>
            <person name="Kubo Y."/>
            <person name="Shirasu K."/>
        </authorList>
    </citation>
    <scope>GENOME REANNOTATION</scope>
    <source>
        <strain evidence="11">104-T / ATCC 96160 / CBS 514.97 / LARS 414 / MAFF 240422</strain>
    </source>
</reference>
<keyword evidence="5" id="KW-0963">Cytoplasm</keyword>
<dbReference type="OrthoDB" id="5424991at2759"/>
<keyword evidence="11" id="KW-1185">Reference proteome</keyword>
<comment type="caution">
    <text evidence="10">The sequence shown here is derived from an EMBL/GenBank/DDBJ whole genome shotgun (WGS) entry which is preliminary data.</text>
</comment>
<comment type="subcellular location">
    <subcellularLocation>
        <location evidence="2">Cytoplasm</location>
    </subcellularLocation>
</comment>
<keyword evidence="9" id="KW-1133">Transmembrane helix</keyword>
<evidence type="ECO:0000256" key="1">
    <source>
        <dbReference type="ARBA" id="ARBA00003807"/>
    </source>
</evidence>
<evidence type="ECO:0000256" key="9">
    <source>
        <dbReference type="SAM" id="Phobius"/>
    </source>
</evidence>
<feature type="transmembrane region" description="Helical" evidence="9">
    <location>
        <begin position="601"/>
        <end position="622"/>
    </location>
</feature>
<dbReference type="AlphaFoldDB" id="A0A484FSW4"/>
<dbReference type="Proteomes" id="UP000014480">
    <property type="component" value="Unassembled WGS sequence"/>
</dbReference>
<reference evidence="11" key="1">
    <citation type="journal article" date="2013" name="New Phytol.">
        <title>Comparative genomic and transcriptomic analyses reveal the hemibiotrophic stage shift of Colletotrichum fungi.</title>
        <authorList>
            <person name="Gan P."/>
            <person name="Ikeda K."/>
            <person name="Irieda H."/>
            <person name="Narusaka M."/>
            <person name="O'Connell R.J."/>
            <person name="Narusaka Y."/>
            <person name="Takano Y."/>
            <person name="Kubo Y."/>
            <person name="Shirasu K."/>
        </authorList>
    </citation>
    <scope>NUCLEOTIDE SEQUENCE [LARGE SCALE GENOMIC DNA]</scope>
    <source>
        <strain evidence="11">104-T / ATCC 96160 / CBS 514.97 / LARS 414 / MAFF 240422</strain>
    </source>
</reference>